<dbReference type="AlphaFoldDB" id="A0AA95KN65"/>
<proteinExistence type="predicted"/>
<organism evidence="1 2">
    <name type="scientific">Phocaeicola dorei</name>
    <dbReference type="NCBI Taxonomy" id="357276"/>
    <lineage>
        <taxon>Bacteria</taxon>
        <taxon>Pseudomonadati</taxon>
        <taxon>Bacteroidota</taxon>
        <taxon>Bacteroidia</taxon>
        <taxon>Bacteroidales</taxon>
        <taxon>Bacteroidaceae</taxon>
        <taxon>Phocaeicola</taxon>
    </lineage>
</organism>
<name>A0AA95KN65_9BACT</name>
<dbReference type="Proteomes" id="UP001177934">
    <property type="component" value="Chromosome"/>
</dbReference>
<evidence type="ECO:0000313" key="1">
    <source>
        <dbReference type="EMBL" id="WHX10625.1"/>
    </source>
</evidence>
<dbReference type="EMBL" id="CP126056">
    <property type="protein sequence ID" value="WHX10625.1"/>
    <property type="molecule type" value="Genomic_DNA"/>
</dbReference>
<gene>
    <name evidence="1" type="ORF">QNN11_03845</name>
</gene>
<evidence type="ECO:0000313" key="2">
    <source>
        <dbReference type="Proteomes" id="UP001177934"/>
    </source>
</evidence>
<reference evidence="1" key="1">
    <citation type="journal article" date="2023" name="Nat. Commun.">
        <title>Identification of a novel Human Milk Oligosaccharides utilization cluster in the infant gut commensal Bacteroides dorei.</title>
        <authorList>
            <person name="Kijner S."/>
            <person name="Ennis D."/>
            <person name="Shmorak S."/>
            <person name="Florentin A."/>
            <person name="Yassour M."/>
        </authorList>
    </citation>
    <scope>NUCLEOTIDE SEQUENCE</scope>
    <source>
        <strain evidence="1">2</strain>
    </source>
</reference>
<sequence length="125" mass="14112">MDECDEKNAISLSWGRREIRISGEGTTLYVNGVPHDMTMMLEAIRGAGARPERMSPARWISLLRGRPTVLPGCESPWSWYGSLPDIRSGVCFRPEKRNTPSRRKCSNWTGLLIKYDISKVNSGKN</sequence>
<accession>A0AA95KN65</accession>
<protein>
    <submittedName>
        <fullName evidence="1">Uncharacterized protein</fullName>
    </submittedName>
</protein>